<keyword evidence="4" id="KW-0498">Mitosis</keyword>
<dbReference type="InterPro" id="IPR006076">
    <property type="entry name" value="FAD-dep_OxRdtase"/>
</dbReference>
<feature type="domain" description="Anaphase-promoting complex subunit 5" evidence="11">
    <location>
        <begin position="290"/>
        <end position="377"/>
    </location>
</feature>
<dbReference type="Proteomes" id="UP000738359">
    <property type="component" value="Unassembled WGS sequence"/>
</dbReference>
<evidence type="ECO:0000313" key="13">
    <source>
        <dbReference type="Proteomes" id="UP000738359"/>
    </source>
</evidence>
<comment type="caution">
    <text evidence="12">The sequence shown here is derived from an EMBL/GenBank/DDBJ whole genome shotgun (WGS) entry which is preliminary data.</text>
</comment>
<feature type="region of interest" description="Disordered" evidence="9">
    <location>
        <begin position="857"/>
        <end position="903"/>
    </location>
</feature>
<dbReference type="InterPro" id="IPR037679">
    <property type="entry name" value="Apc5"/>
</dbReference>
<dbReference type="SUPFAM" id="SSF51971">
    <property type="entry name" value="Nucleotide-binding domain"/>
    <property type="match status" value="1"/>
</dbReference>
<evidence type="ECO:0000256" key="6">
    <source>
        <dbReference type="ARBA" id="ARBA00023306"/>
    </source>
</evidence>
<evidence type="ECO:0000313" key="12">
    <source>
        <dbReference type="EMBL" id="KAF9955059.1"/>
    </source>
</evidence>
<dbReference type="GO" id="GO:0045842">
    <property type="term" value="P:positive regulation of mitotic metaphase/anaphase transition"/>
    <property type="evidence" value="ECO:0007669"/>
    <property type="project" value="TreeGrafter"/>
</dbReference>
<protein>
    <recommendedName>
        <fullName evidence="2">Anaphase-promoting complex subunit 5</fullName>
    </recommendedName>
    <alternativeName>
        <fullName evidence="7">Cyclosome subunit 5</fullName>
    </alternativeName>
</protein>
<evidence type="ECO:0000256" key="2">
    <source>
        <dbReference type="ARBA" id="ARBA00016066"/>
    </source>
</evidence>
<evidence type="ECO:0000256" key="3">
    <source>
        <dbReference type="ARBA" id="ARBA00022618"/>
    </source>
</evidence>
<evidence type="ECO:0000256" key="8">
    <source>
        <dbReference type="ARBA" id="ARBA00045696"/>
    </source>
</evidence>
<name>A0A9P6IZT8_MORAP</name>
<comment type="similarity">
    <text evidence="1">Belongs to the APC5 family.</text>
</comment>
<dbReference type="GO" id="GO:0005680">
    <property type="term" value="C:anaphase-promoting complex"/>
    <property type="evidence" value="ECO:0007669"/>
    <property type="project" value="InterPro"/>
</dbReference>
<evidence type="ECO:0000256" key="9">
    <source>
        <dbReference type="SAM" id="MobiDB-lite"/>
    </source>
</evidence>
<dbReference type="InterPro" id="IPR011990">
    <property type="entry name" value="TPR-like_helical_dom_sf"/>
</dbReference>
<evidence type="ECO:0000256" key="1">
    <source>
        <dbReference type="ARBA" id="ARBA00007450"/>
    </source>
</evidence>
<feature type="domain" description="Anaphase-promoting complex subunit 5" evidence="11">
    <location>
        <begin position="604"/>
        <end position="651"/>
    </location>
</feature>
<dbReference type="PANTHER" id="PTHR12830">
    <property type="entry name" value="ANAPHASE-PROMOTING COMPLEX SUBUNIT 5"/>
    <property type="match status" value="1"/>
</dbReference>
<gene>
    <name evidence="12" type="ORF">BGZ70_010375</name>
</gene>
<keyword evidence="6" id="KW-0131">Cell cycle</keyword>
<keyword evidence="13" id="KW-1185">Reference proteome</keyword>
<dbReference type="GO" id="GO:0070979">
    <property type="term" value="P:protein K11-linked ubiquitination"/>
    <property type="evidence" value="ECO:0007669"/>
    <property type="project" value="TreeGrafter"/>
</dbReference>
<comment type="function">
    <text evidence="8">Component of the anaphase promoting complex/cyclosome (APC/C), a cell cycle-regulated E3 ubiquitin ligase that controls progression through mitosis and the G1 phase of the cell cycle. The APC/C complex acts by mediating ubiquitination and subsequent degradation of target proteins: it mainly mediates the formation of 'Lys-11'-linked polyubiquitin chains and, to a lower extent, the formation of 'Lys-48'- and 'Lys-63'-linked polyubiquitin chains. The APC/C complex catalyzes assembly of branched 'Lys-11'-/'Lys-48'-linked branched ubiquitin chains on target proteins.</text>
</comment>
<feature type="domain" description="FAD dependent oxidoreductase" evidence="10">
    <location>
        <begin position="1015"/>
        <end position="1357"/>
    </location>
</feature>
<dbReference type="Gene3D" id="3.40.50.720">
    <property type="entry name" value="NAD(P)-binding Rossmann-like Domain"/>
    <property type="match status" value="1"/>
</dbReference>
<feature type="compositionally biased region" description="Low complexity" evidence="9">
    <location>
        <begin position="867"/>
        <end position="899"/>
    </location>
</feature>
<dbReference type="Gene3D" id="3.30.9.10">
    <property type="entry name" value="D-Amino Acid Oxidase, subunit A, domain 2"/>
    <property type="match status" value="1"/>
</dbReference>
<evidence type="ECO:0000259" key="11">
    <source>
        <dbReference type="Pfam" id="PF12862"/>
    </source>
</evidence>
<feature type="compositionally biased region" description="Acidic residues" evidence="9">
    <location>
        <begin position="942"/>
        <end position="957"/>
    </location>
</feature>
<evidence type="ECO:0000256" key="7">
    <source>
        <dbReference type="ARBA" id="ARBA00031069"/>
    </source>
</evidence>
<dbReference type="SUPFAM" id="SSF54373">
    <property type="entry name" value="FAD-linked reductases, C-terminal domain"/>
    <property type="match status" value="1"/>
</dbReference>
<organism evidence="12 13">
    <name type="scientific">Mortierella alpina</name>
    <name type="common">Oleaginous fungus</name>
    <name type="synonym">Mortierella renispora</name>
    <dbReference type="NCBI Taxonomy" id="64518"/>
    <lineage>
        <taxon>Eukaryota</taxon>
        <taxon>Fungi</taxon>
        <taxon>Fungi incertae sedis</taxon>
        <taxon>Mucoromycota</taxon>
        <taxon>Mortierellomycotina</taxon>
        <taxon>Mortierellomycetes</taxon>
        <taxon>Mortierellales</taxon>
        <taxon>Mortierellaceae</taxon>
        <taxon>Mortierella</taxon>
    </lineage>
</organism>
<evidence type="ECO:0000256" key="4">
    <source>
        <dbReference type="ARBA" id="ARBA00022776"/>
    </source>
</evidence>
<dbReference type="Pfam" id="PF12862">
    <property type="entry name" value="ANAPC5"/>
    <property type="match status" value="2"/>
</dbReference>
<proteinExistence type="inferred from homology"/>
<dbReference type="Pfam" id="PF01266">
    <property type="entry name" value="DAO"/>
    <property type="match status" value="1"/>
</dbReference>
<dbReference type="SUPFAM" id="SSF48452">
    <property type="entry name" value="TPR-like"/>
    <property type="match status" value="1"/>
</dbReference>
<dbReference type="EMBL" id="JAAAHY010000930">
    <property type="protein sequence ID" value="KAF9955059.1"/>
    <property type="molecule type" value="Genomic_DNA"/>
</dbReference>
<dbReference type="InterPro" id="IPR026000">
    <property type="entry name" value="Apc5_dom"/>
</dbReference>
<evidence type="ECO:0000259" key="10">
    <source>
        <dbReference type="Pfam" id="PF01266"/>
    </source>
</evidence>
<dbReference type="OrthoDB" id="2504561at2759"/>
<reference evidence="12" key="1">
    <citation type="journal article" date="2020" name="Fungal Divers.">
        <title>Resolving the Mortierellaceae phylogeny through synthesis of multi-gene phylogenetics and phylogenomics.</title>
        <authorList>
            <person name="Vandepol N."/>
            <person name="Liber J."/>
            <person name="Desiro A."/>
            <person name="Na H."/>
            <person name="Kennedy M."/>
            <person name="Barry K."/>
            <person name="Grigoriev I.V."/>
            <person name="Miller A.N."/>
            <person name="O'Donnell K."/>
            <person name="Stajich J.E."/>
            <person name="Bonito G."/>
        </authorList>
    </citation>
    <scope>NUCLEOTIDE SEQUENCE</scope>
    <source>
        <strain evidence="12">CK1249</strain>
    </source>
</reference>
<dbReference type="PANTHER" id="PTHR12830:SF9">
    <property type="entry name" value="ANAPHASE-PROMOTING COMPLEX SUBUNIT 5"/>
    <property type="match status" value="1"/>
</dbReference>
<dbReference type="GO" id="GO:0031145">
    <property type="term" value="P:anaphase-promoting complex-dependent catabolic process"/>
    <property type="evidence" value="ECO:0007669"/>
    <property type="project" value="TreeGrafter"/>
</dbReference>
<sequence length="1380" mass="152935">MSSRRAYARTATDISLLPPQTQSFSPPVQNVVASADGRSSQDAETRLDALGHAAGPIHVVPYLTPHKVAILILLEYLCQGQCPQESAQNLMLFLLKCIQDPAEYLHRDVNEFGALVTSTVGIHAWNHLCATLKRIKSPHHLSDFFLSKLEQDEATSRDIPSRRVGLANLVLPRGDIMSDNMNFKLDSASIMGLYVRKAQIEYKRLLFEDMCRFYTAFETYVSTLDRPPGIKELLSHTAEELSVMSVFDLEKFLDLQAEQLSNVSQSEIPDALLAHVYSIQSRMPALPKTHYIACLHAQQTGNFEVALQSLHRFFDYCMSLDGRVLHQYALLNLAILHARFSHHDQALIALRETIEVARNHMDEECLSYALNWMYRLTGATSSKRSGASEVQLLANLAGKSDGQAFQYLHSLSELTIAKQVQGESIAKALEALMKASSINLRHSLDGIGGVAQLFQSRIWSTYGTPSLSSLYAQLQLHYHPTETDMSDAASGYSKHASDLALTGRYKEALQAIEAAKAKFPLKTMKATPWVQTLVQVLQRRAMSLNQLRDVEIWNQQLATTLVNTSILAMNPETSASARPGDKSGGLHTYDNQVDGTSLEMQLDILLQKALLSVLVGHAQAGVQQLSEGLTLIRQNQWPGTHKFTVMYLLALAEIYMESDSAISAMPLLLTAVTLSEQNLQRPLQLLVKLRLAEVLLYLDSIQQATDLVEGIMTTVLSQGDLFVQALAYFQGAKCLFARLNRAASNPETSREGLEMLSQARGNSRQPGLRRVAGLLQHALESFERLESLRDIVQVLYFQAQAYRELCMEDSLEKTLAQFKATSLKVAELKNQHEPSWFSYYYTRDAFNGILRPEVEAADQQSTLGQTRSSALSSQGRGRAAAGGLQRTGSSHWSSNSGSGLKRTPSQLWQSVVAPGQPLNLPIHEEGPGSAAPSTDARIRDEHEEEDEDEDEDGDVDMAVEGGHRPGPDDIDTGPDHAKRRRLRTPIPPLTNTTIHHRHSSSTNMPSHKKQAKPLVAVIGAGVVGLTTALLMQSNNYDVTIIAAEFPKDEKKQPDYASPKAGAHWRSMCDEDDARAQEYDAVTFETFQELAEDPASGINMRDAIDYFDHNPTGHADRYPWWSQVVQDFKQIPSTNADFPIAYSYKTAVVTPSVYLAFLLRQFKKAGGHVQHRQLSHVAEAALWVGTKPKPVKIIVNCTGYQARYLGGVNDLRCYQTRGQTVVVRAAWIHETVTWVSKTGSIMYVIPRSNGEVVLGGSHEAYQNNESVSGVKTTHILKTIMERYPNILTPGSSIAYAASPDLLSKFDIVDQKVGFRPSRIGGVRVEVEHGRTGSGQHVLIAHNYGHGGAGYQSSWGTAYDTLRLIQEAERETVEEHHEVARL</sequence>
<dbReference type="GO" id="GO:0051301">
    <property type="term" value="P:cell division"/>
    <property type="evidence" value="ECO:0007669"/>
    <property type="project" value="UniProtKB-KW"/>
</dbReference>
<evidence type="ECO:0000256" key="5">
    <source>
        <dbReference type="ARBA" id="ARBA00022786"/>
    </source>
</evidence>
<feature type="region of interest" description="Disordered" evidence="9">
    <location>
        <begin position="917"/>
        <end position="1007"/>
    </location>
</feature>
<keyword evidence="3" id="KW-0132">Cell division</keyword>
<keyword evidence="5" id="KW-0833">Ubl conjugation pathway</keyword>
<accession>A0A9P6IZT8</accession>